<evidence type="ECO:0000256" key="3">
    <source>
        <dbReference type="ARBA" id="ARBA00022989"/>
    </source>
</evidence>
<feature type="region of interest" description="Disordered" evidence="5">
    <location>
        <begin position="51"/>
        <end position="84"/>
    </location>
</feature>
<comment type="subcellular location">
    <subcellularLocation>
        <location evidence="1">Membrane</location>
        <topology evidence="1">Single-pass membrane protein</topology>
    </subcellularLocation>
</comment>
<dbReference type="InterPro" id="IPR007343">
    <property type="entry name" value="Uncharacterised_pept_Zn_put"/>
</dbReference>
<dbReference type="EMBL" id="JAVDUI010000001">
    <property type="protein sequence ID" value="MDR6891142.1"/>
    <property type="molecule type" value="Genomic_DNA"/>
</dbReference>
<dbReference type="RefSeq" id="WP_309848593.1">
    <property type="nucleotide sequence ID" value="NZ_BAAAIU010000004.1"/>
</dbReference>
<keyword evidence="7" id="KW-0482">Metalloprotease</keyword>
<dbReference type="GO" id="GO:0008237">
    <property type="term" value="F:metallopeptidase activity"/>
    <property type="evidence" value="ECO:0007669"/>
    <property type="project" value="UniProtKB-KW"/>
</dbReference>
<dbReference type="AlphaFoldDB" id="A0AAE4C5J8"/>
<evidence type="ECO:0000256" key="1">
    <source>
        <dbReference type="ARBA" id="ARBA00004167"/>
    </source>
</evidence>
<keyword evidence="3 6" id="KW-1133">Transmembrane helix</keyword>
<evidence type="ECO:0000256" key="2">
    <source>
        <dbReference type="ARBA" id="ARBA00022692"/>
    </source>
</evidence>
<evidence type="ECO:0000313" key="8">
    <source>
        <dbReference type="Proteomes" id="UP001247307"/>
    </source>
</evidence>
<proteinExistence type="predicted"/>
<gene>
    <name evidence="7" type="ORF">J2S35_000082</name>
</gene>
<evidence type="ECO:0000313" key="7">
    <source>
        <dbReference type="EMBL" id="MDR6891142.1"/>
    </source>
</evidence>
<dbReference type="PANTHER" id="PTHR30168">
    <property type="entry name" value="PUTATIVE MEMBRANE PROTEIN YPFJ"/>
    <property type="match status" value="1"/>
</dbReference>
<protein>
    <submittedName>
        <fullName evidence="7">Metalloprotease</fullName>
    </submittedName>
</protein>
<evidence type="ECO:0000256" key="6">
    <source>
        <dbReference type="SAM" id="Phobius"/>
    </source>
</evidence>
<dbReference type="GO" id="GO:0016020">
    <property type="term" value="C:membrane"/>
    <property type="evidence" value="ECO:0007669"/>
    <property type="project" value="UniProtKB-SubCell"/>
</dbReference>
<name>A0AAE4C5J8_9MICC</name>
<comment type="caution">
    <text evidence="7">The sequence shown here is derived from an EMBL/GenBank/DDBJ whole genome shotgun (WGS) entry which is preliminary data.</text>
</comment>
<keyword evidence="4 6" id="KW-0472">Membrane</keyword>
<feature type="region of interest" description="Disordered" evidence="5">
    <location>
        <begin position="1"/>
        <end position="22"/>
    </location>
</feature>
<sequence length="307" mass="32098">MSFNDDVQINPGRVSDQRGGGGGRGGLVLGGGGGILALILALVFGPGVLEGGSEDPTSPGTSSQVQASQGAAESAQCTTGTSANSDDGCRLIATVESLDEFWKAELPQNGVRFRQPEVQMYSGRTNTGCGQGTSATGPFYCPTDQTAYVDTTFYKEFTSQFGGSSGPLAQMYIVAHEYGHHIQNLMGDLKQSQFDPQGATSGAVRTELQADCYAGLWAGHAATTKDPESGKSFLKPITEAQIGDALAAAESVGDDHIQSTASGRVNPDAWTHGSSAQRKAWFMQGYNAQSMRSCDTFSARDLNNPGS</sequence>
<evidence type="ECO:0000256" key="5">
    <source>
        <dbReference type="SAM" id="MobiDB-lite"/>
    </source>
</evidence>
<organism evidence="7 8">
    <name type="scientific">Falsarthrobacter nasiphocae</name>
    <dbReference type="NCBI Taxonomy" id="189863"/>
    <lineage>
        <taxon>Bacteria</taxon>
        <taxon>Bacillati</taxon>
        <taxon>Actinomycetota</taxon>
        <taxon>Actinomycetes</taxon>
        <taxon>Micrococcales</taxon>
        <taxon>Micrococcaceae</taxon>
        <taxon>Falsarthrobacter</taxon>
    </lineage>
</organism>
<accession>A0AAE4C5J8</accession>
<dbReference type="Pfam" id="PF04228">
    <property type="entry name" value="Zn_peptidase"/>
    <property type="match status" value="1"/>
</dbReference>
<keyword evidence="7" id="KW-0645">Protease</keyword>
<feature type="compositionally biased region" description="Polar residues" evidence="5">
    <location>
        <begin position="55"/>
        <end position="84"/>
    </location>
</feature>
<keyword evidence="8" id="KW-1185">Reference proteome</keyword>
<reference evidence="7" key="1">
    <citation type="submission" date="2023-07" db="EMBL/GenBank/DDBJ databases">
        <title>Sequencing the genomes of 1000 actinobacteria strains.</title>
        <authorList>
            <person name="Klenk H.-P."/>
        </authorList>
    </citation>
    <scope>NUCLEOTIDE SEQUENCE</scope>
    <source>
        <strain evidence="7">DSM 13988</strain>
    </source>
</reference>
<evidence type="ECO:0000256" key="4">
    <source>
        <dbReference type="ARBA" id="ARBA00023136"/>
    </source>
</evidence>
<dbReference type="Proteomes" id="UP001247307">
    <property type="component" value="Unassembled WGS sequence"/>
</dbReference>
<dbReference type="SUPFAM" id="SSF55486">
    <property type="entry name" value="Metalloproteases ('zincins'), catalytic domain"/>
    <property type="match status" value="1"/>
</dbReference>
<keyword evidence="7" id="KW-0378">Hydrolase</keyword>
<feature type="transmembrane region" description="Helical" evidence="6">
    <location>
        <begin position="27"/>
        <end position="49"/>
    </location>
</feature>
<dbReference type="PANTHER" id="PTHR30168:SF0">
    <property type="entry name" value="INNER MEMBRANE PROTEIN"/>
    <property type="match status" value="1"/>
</dbReference>
<keyword evidence="2 6" id="KW-0812">Transmembrane</keyword>